<sequence>MTTRLSATSMPLAGVAMPAYDPESCGAGIVHIGVGAFHKAHQAVYTDTAMGLAGGDWRITGVSLRSADVASALNPQDGRYLLMVRDEAGDSARLIGSIAKVVVAPAEPDAVIQAVASPETRIVTLTVTEKAYGIDRATGGVDVTHDVITHDLNNPTTPKGLVGFLIAGLSRRREREAGPLTILCCDNLPENGRLVRRIVLDFAERVEPALAQWIARTVTFPSSMVDRITPATTSQTLQDAERLSGFSDMAAVETEPFSQWIVEDNFAAGRPEWEAAGALFVEDVAPYEKMKLRLLNGTHSLLAYAGFLAGHETVGEAVRNEALRAIAERQMQASAATLPPVPGIDLDAYRAELLARFANRAIRHLTYQIAMDGTEKLPQRICAPLGETLAANGDACAFAFAVAAWMRYCLGVTDDGRSYDLQDPRQAAIAARLDGVPRDADAIFDALSALQDVFPKELAGDPRMRGRVVEALSTILELGMAEAIRVHARRQVDRTRI</sequence>
<name>A0ABV3WRP7_9HYPH</name>
<dbReference type="PANTHER" id="PTHR43362">
    <property type="entry name" value="MANNITOL DEHYDROGENASE DSF1-RELATED"/>
    <property type="match status" value="1"/>
</dbReference>
<evidence type="ECO:0000313" key="6">
    <source>
        <dbReference type="Proteomes" id="UP001559025"/>
    </source>
</evidence>
<dbReference type="PRINTS" id="PR00084">
    <property type="entry name" value="MTLDHDRGNASE"/>
</dbReference>
<dbReference type="InterPro" id="IPR036291">
    <property type="entry name" value="NAD(P)-bd_dom_sf"/>
</dbReference>
<dbReference type="InterPro" id="IPR008927">
    <property type="entry name" value="6-PGluconate_DH-like_C_sf"/>
</dbReference>
<evidence type="ECO:0000256" key="1">
    <source>
        <dbReference type="ARBA" id="ARBA00023002"/>
    </source>
</evidence>
<organism evidence="5 6">
    <name type="scientific">Neoaquamicrobium sediminum</name>
    <dbReference type="NCBI Taxonomy" id="1849104"/>
    <lineage>
        <taxon>Bacteria</taxon>
        <taxon>Pseudomonadati</taxon>
        <taxon>Pseudomonadota</taxon>
        <taxon>Alphaproteobacteria</taxon>
        <taxon>Hyphomicrobiales</taxon>
        <taxon>Phyllobacteriaceae</taxon>
        <taxon>Neoaquamicrobium</taxon>
    </lineage>
</organism>
<accession>A0ABV3WRP7</accession>
<evidence type="ECO:0000256" key="2">
    <source>
        <dbReference type="ARBA" id="ARBA00023027"/>
    </source>
</evidence>
<evidence type="ECO:0000313" key="5">
    <source>
        <dbReference type="EMBL" id="MEX4007235.1"/>
    </source>
</evidence>
<dbReference type="EMBL" id="JAZHFV010000002">
    <property type="protein sequence ID" value="MEX4007235.1"/>
    <property type="molecule type" value="Genomic_DNA"/>
</dbReference>
<dbReference type="InterPro" id="IPR013328">
    <property type="entry name" value="6PGD_dom2"/>
</dbReference>
<protein>
    <submittedName>
        <fullName evidence="5">Mannitol dehydrogenase family protein</fullName>
        <ecNumber evidence="5">1.1.1.-</ecNumber>
    </submittedName>
</protein>
<evidence type="ECO:0000259" key="3">
    <source>
        <dbReference type="Pfam" id="PF01232"/>
    </source>
</evidence>
<dbReference type="GO" id="GO:0016491">
    <property type="term" value="F:oxidoreductase activity"/>
    <property type="evidence" value="ECO:0007669"/>
    <property type="project" value="UniProtKB-KW"/>
</dbReference>
<keyword evidence="1 5" id="KW-0560">Oxidoreductase</keyword>
<gene>
    <name evidence="5" type="ORF">V1479_07960</name>
</gene>
<dbReference type="InterPro" id="IPR023027">
    <property type="entry name" value="Mannitol_DH_CS"/>
</dbReference>
<dbReference type="SUPFAM" id="SSF51735">
    <property type="entry name" value="NAD(P)-binding Rossmann-fold domains"/>
    <property type="match status" value="1"/>
</dbReference>
<keyword evidence="6" id="KW-1185">Reference proteome</keyword>
<proteinExistence type="predicted"/>
<feature type="domain" description="Mannitol dehydrogenase C-terminal" evidence="4">
    <location>
        <begin position="283"/>
        <end position="475"/>
    </location>
</feature>
<evidence type="ECO:0000259" key="4">
    <source>
        <dbReference type="Pfam" id="PF08125"/>
    </source>
</evidence>
<dbReference type="Gene3D" id="3.40.50.720">
    <property type="entry name" value="NAD(P)-binding Rossmann-like Domain"/>
    <property type="match status" value="1"/>
</dbReference>
<dbReference type="Gene3D" id="1.10.1040.10">
    <property type="entry name" value="N-(1-d-carboxylethyl)-l-norvaline Dehydrogenase, domain 2"/>
    <property type="match status" value="1"/>
</dbReference>
<dbReference type="InterPro" id="IPR000669">
    <property type="entry name" value="Mannitol_DH"/>
</dbReference>
<feature type="domain" description="Mannitol dehydrogenase N-terminal" evidence="3">
    <location>
        <begin position="28"/>
        <end position="274"/>
    </location>
</feature>
<reference evidence="5 6" key="1">
    <citation type="submission" date="2024-01" db="EMBL/GenBank/DDBJ databases">
        <title>New evidence supports the origin of RcGTA from prophage.</title>
        <authorList>
            <person name="Xu Y."/>
            <person name="Liu B."/>
            <person name="Chen F."/>
        </authorList>
    </citation>
    <scope>NUCLEOTIDE SEQUENCE [LARGE SCALE GENOMIC DNA]</scope>
    <source>
        <strain evidence="5 6">CBW1107-2</strain>
    </source>
</reference>
<dbReference type="SUPFAM" id="SSF48179">
    <property type="entry name" value="6-phosphogluconate dehydrogenase C-terminal domain-like"/>
    <property type="match status" value="1"/>
</dbReference>
<comment type="caution">
    <text evidence="5">The sequence shown here is derived from an EMBL/GenBank/DDBJ whole genome shotgun (WGS) entry which is preliminary data.</text>
</comment>
<dbReference type="InterPro" id="IPR013118">
    <property type="entry name" value="Mannitol_DH_C"/>
</dbReference>
<dbReference type="Pfam" id="PF01232">
    <property type="entry name" value="Mannitol_dh"/>
    <property type="match status" value="1"/>
</dbReference>
<dbReference type="Proteomes" id="UP001559025">
    <property type="component" value="Unassembled WGS sequence"/>
</dbReference>
<dbReference type="PROSITE" id="PS00974">
    <property type="entry name" value="MANNITOL_DHGENASE"/>
    <property type="match status" value="1"/>
</dbReference>
<dbReference type="InterPro" id="IPR013131">
    <property type="entry name" value="Mannitol_DH_N"/>
</dbReference>
<dbReference type="InterPro" id="IPR050988">
    <property type="entry name" value="Mannitol_DH/Oxidoreductase"/>
</dbReference>
<dbReference type="RefSeq" id="WP_368802431.1">
    <property type="nucleotide sequence ID" value="NZ_JAZHFV010000002.1"/>
</dbReference>
<dbReference type="EC" id="1.1.1.-" evidence="5"/>
<dbReference type="Pfam" id="PF08125">
    <property type="entry name" value="Mannitol_dh_C"/>
    <property type="match status" value="1"/>
</dbReference>
<keyword evidence="2" id="KW-0520">NAD</keyword>
<dbReference type="PANTHER" id="PTHR43362:SF1">
    <property type="entry name" value="MANNITOL DEHYDROGENASE 2-RELATED"/>
    <property type="match status" value="1"/>
</dbReference>